<dbReference type="RefSeq" id="WP_154530561.1">
    <property type="nucleotide sequence ID" value="NZ_VULX01000003.1"/>
</dbReference>
<name>A0A7X2MX38_9CLOT</name>
<accession>A0A7X2MX38</accession>
<proteinExistence type="predicted"/>
<dbReference type="GO" id="GO:0046872">
    <property type="term" value="F:metal ion binding"/>
    <property type="evidence" value="ECO:0007669"/>
    <property type="project" value="InterPro"/>
</dbReference>
<reference evidence="2 3" key="1">
    <citation type="submission" date="2019-08" db="EMBL/GenBank/DDBJ databases">
        <title>In-depth cultivation of the pig gut microbiome towards novel bacterial diversity and tailored functional studies.</title>
        <authorList>
            <person name="Wylensek D."/>
            <person name="Hitch T.C.A."/>
            <person name="Clavel T."/>
        </authorList>
    </citation>
    <scope>NUCLEOTIDE SEQUENCE [LARGE SCALE GENOMIC DNA]</scope>
    <source>
        <strain evidence="2 3">WCA-383-APC-5B</strain>
    </source>
</reference>
<dbReference type="FunFam" id="3.30.830.10:FF:000034">
    <property type="entry name" value="presequence protease 1, chloroplastic/mitochondrial"/>
    <property type="match status" value="1"/>
</dbReference>
<dbReference type="GO" id="GO:0016485">
    <property type="term" value="P:protein processing"/>
    <property type="evidence" value="ECO:0007669"/>
    <property type="project" value="TreeGrafter"/>
</dbReference>
<comment type="caution">
    <text evidence="2">The sequence shown here is derived from an EMBL/GenBank/DDBJ whole genome shotgun (WGS) entry which is preliminary data.</text>
</comment>
<organism evidence="2 3">
    <name type="scientific">Inconstantimicrobium porci</name>
    <dbReference type="NCBI Taxonomy" id="2652291"/>
    <lineage>
        <taxon>Bacteria</taxon>
        <taxon>Bacillati</taxon>
        <taxon>Bacillota</taxon>
        <taxon>Clostridia</taxon>
        <taxon>Eubacteriales</taxon>
        <taxon>Clostridiaceae</taxon>
        <taxon>Inconstantimicrobium</taxon>
    </lineage>
</organism>
<feature type="domain" description="Peptidase M16C associated" evidence="1">
    <location>
        <begin position="464"/>
        <end position="715"/>
    </location>
</feature>
<dbReference type="Proteomes" id="UP000460287">
    <property type="component" value="Unassembled WGS sequence"/>
</dbReference>
<dbReference type="InterPro" id="IPR007863">
    <property type="entry name" value="Peptidase_M16_C"/>
</dbReference>
<dbReference type="SMART" id="SM01264">
    <property type="entry name" value="M16C_associated"/>
    <property type="match status" value="1"/>
</dbReference>
<dbReference type="PANTHER" id="PTHR43016:SF13">
    <property type="entry name" value="PRESEQUENCE PROTEASE, MITOCHONDRIAL"/>
    <property type="match status" value="1"/>
</dbReference>
<dbReference type="InterPro" id="IPR011765">
    <property type="entry name" value="Pept_M16_N"/>
</dbReference>
<dbReference type="AlphaFoldDB" id="A0A7X2MX38"/>
<dbReference type="Pfam" id="PF08367">
    <property type="entry name" value="M16C_assoc"/>
    <property type="match status" value="1"/>
</dbReference>
<dbReference type="Pfam" id="PF00675">
    <property type="entry name" value="Peptidase_M16"/>
    <property type="match status" value="1"/>
</dbReference>
<sequence length="972" mass="111842">MNLQIGNSYHGFKLKEKRTLHEINAEALIFEHDVTKAKLIKLICDDDNKVFAIGFRTPPDNSTGVPHIIEHSVLCGSRKFDTKEPFVELVKSSLNTFLNAMTYPDKTIYPIASRNEKDFYNLMDVYLDAVFYPNIYKHEEIFMQEGWSYKLENKDDELKYNGVVYSEMKGVYSSPDSYLYRQIPKIALSNTQYSNNSGGDPDYITDLSYEEFIAFHKKYYHPSNSYIFLYGDGDTDKELSFINDNYLKDFTYQEIDSEIKDEKEYESTREAVIEYGIGKDEDDKEKTYLNMNFIVDKSSNNELYFAFEILSHMLLTSSGAPLKKELLDKKVAKSVTGEYDNGMNQTMFTIIAKNSEESKKEEFKNIIFAKLEELVENGIDKDVIEASVNKVEFALREAESYGYPKGLIYYSKIMDSYLYGGDPLCHLQYEDVFKKIRSEMFNGYFEGLIKKYILENKNISLIVMKPHKGLNEEKEAKLKEKLKDIKNKMSDEELEEVIAKGKKLLERQNTPDKKENLDKIPSLSLEDINKKAEIVPTELRRNNGTDIIYHDFNTNKIAYVSLNFKSKCIAAEDVSYIRLLSDIIGKLNTEKYDYVKLNNVVNINIGEVSFTPTAFNDYSGNDRGFNPYFSIKFKSLMNNTEKSLEIIEEIIMKTIYNDKERLKQIIGDLKSRLQSMIIQNGHMVTYRRMLSYLSDKGAYDEKLYGLSYYKFICSINDSIEKDDFSVADKLKETAEKIFNRENLIASFSGDEEDYNLVSKQIVDFAGHLRNETVKSYSYDKKAGKLNEGILTQGEVNYVGKGGIFDRSKYTGALNVLETILSYDYLWNTVRVKGGAYGVFSLFRRDGSAAFLSYRDPNINKTINAYDGVPGYLENFDVDEKQMTKYVIGTISKLDQPLSNSSKADHGDACYFSKITGNMIQREREQVINTDVTTIRGFKNLIESILSEQCICALGNENKIKNDSIFDNFVSVK</sequence>
<dbReference type="InterPro" id="IPR055130">
    <property type="entry name" value="PreP_C"/>
</dbReference>
<dbReference type="PANTHER" id="PTHR43016">
    <property type="entry name" value="PRESEQUENCE PROTEASE"/>
    <property type="match status" value="1"/>
</dbReference>
<dbReference type="EMBL" id="VULX01000003">
    <property type="protein sequence ID" value="MSR90681.1"/>
    <property type="molecule type" value="Genomic_DNA"/>
</dbReference>
<dbReference type="GO" id="GO:0004222">
    <property type="term" value="F:metalloendopeptidase activity"/>
    <property type="evidence" value="ECO:0007669"/>
    <property type="project" value="TreeGrafter"/>
</dbReference>
<gene>
    <name evidence="2" type="ORF">FYJ33_04425</name>
</gene>
<dbReference type="Pfam" id="PF05193">
    <property type="entry name" value="Peptidase_M16_C"/>
    <property type="match status" value="1"/>
</dbReference>
<evidence type="ECO:0000313" key="3">
    <source>
        <dbReference type="Proteomes" id="UP000460287"/>
    </source>
</evidence>
<evidence type="ECO:0000313" key="2">
    <source>
        <dbReference type="EMBL" id="MSR90681.1"/>
    </source>
</evidence>
<dbReference type="InterPro" id="IPR013578">
    <property type="entry name" value="Peptidase_M16C_assoc"/>
</dbReference>
<dbReference type="InterPro" id="IPR011249">
    <property type="entry name" value="Metalloenz_LuxS/M16"/>
</dbReference>
<dbReference type="Gene3D" id="3.30.830.10">
    <property type="entry name" value="Metalloenzyme, LuxS/M16 peptidase-like"/>
    <property type="match status" value="4"/>
</dbReference>
<dbReference type="SUPFAM" id="SSF63411">
    <property type="entry name" value="LuxS/MPP-like metallohydrolase"/>
    <property type="match status" value="4"/>
</dbReference>
<protein>
    <submittedName>
        <fullName evidence="2">Insulinase family protein</fullName>
    </submittedName>
</protein>
<keyword evidence="3" id="KW-1185">Reference proteome</keyword>
<dbReference type="Pfam" id="PF22516">
    <property type="entry name" value="PreP_C"/>
    <property type="match status" value="1"/>
</dbReference>
<evidence type="ECO:0000259" key="1">
    <source>
        <dbReference type="SMART" id="SM01264"/>
    </source>
</evidence>